<proteinExistence type="predicted"/>
<dbReference type="InterPro" id="IPR012337">
    <property type="entry name" value="RNaseH-like_sf"/>
</dbReference>
<dbReference type="SUPFAM" id="SSF54160">
    <property type="entry name" value="Chromo domain-like"/>
    <property type="match status" value="1"/>
</dbReference>
<dbReference type="EMBL" id="BSXT01002000">
    <property type="protein sequence ID" value="GMF46642.1"/>
    <property type="molecule type" value="Genomic_DNA"/>
</dbReference>
<dbReference type="SUPFAM" id="SSF56672">
    <property type="entry name" value="DNA/RNA polymerases"/>
    <property type="match status" value="1"/>
</dbReference>
<name>A0A9W6XVY8_9STRA</name>
<evidence type="ECO:0000256" key="1">
    <source>
        <dbReference type="ARBA" id="ARBA00023268"/>
    </source>
</evidence>
<organism evidence="3 4">
    <name type="scientific">Phytophthora fragariaefolia</name>
    <dbReference type="NCBI Taxonomy" id="1490495"/>
    <lineage>
        <taxon>Eukaryota</taxon>
        <taxon>Sar</taxon>
        <taxon>Stramenopiles</taxon>
        <taxon>Oomycota</taxon>
        <taxon>Peronosporomycetes</taxon>
        <taxon>Peronosporales</taxon>
        <taxon>Peronosporaceae</taxon>
        <taxon>Phytophthora</taxon>
    </lineage>
</organism>
<dbReference type="InterPro" id="IPR043128">
    <property type="entry name" value="Rev_trsase/Diguanyl_cyclase"/>
</dbReference>
<dbReference type="InterPro" id="IPR041577">
    <property type="entry name" value="RT_RNaseH_2"/>
</dbReference>
<reference evidence="3" key="1">
    <citation type="submission" date="2023-04" db="EMBL/GenBank/DDBJ databases">
        <title>Phytophthora fragariaefolia NBRC 109709.</title>
        <authorList>
            <person name="Ichikawa N."/>
            <person name="Sato H."/>
            <person name="Tonouchi N."/>
        </authorList>
    </citation>
    <scope>NUCLEOTIDE SEQUENCE</scope>
    <source>
        <strain evidence="3">NBRC 109709</strain>
    </source>
</reference>
<dbReference type="GO" id="GO:0003676">
    <property type="term" value="F:nucleic acid binding"/>
    <property type="evidence" value="ECO:0007669"/>
    <property type="project" value="InterPro"/>
</dbReference>
<evidence type="ECO:0000259" key="2">
    <source>
        <dbReference type="PROSITE" id="PS50013"/>
    </source>
</evidence>
<dbReference type="PROSITE" id="PS50013">
    <property type="entry name" value="CHROMO_2"/>
    <property type="match status" value="1"/>
</dbReference>
<dbReference type="InterPro" id="IPR000953">
    <property type="entry name" value="Chromo/chromo_shadow_dom"/>
</dbReference>
<dbReference type="InterPro" id="IPR016197">
    <property type="entry name" value="Chromo-like_dom_sf"/>
</dbReference>
<evidence type="ECO:0000313" key="3">
    <source>
        <dbReference type="EMBL" id="GMF46642.1"/>
    </source>
</evidence>
<comment type="caution">
    <text evidence="3">The sequence shown here is derived from an EMBL/GenBank/DDBJ whole genome shotgun (WGS) entry which is preliminary data.</text>
</comment>
<sequence>MNEFGFKLSATKSSVLKKQVKWCGKLIDGELQQFICSTNWMRTSIIDYGRLIQPLQSKFDSVMRHTSRRSKRVASGIPITLSTVERQSFERVKDALSNSAMLAFPNADAKTILVTDSSDVGWSAIVTHVAEWKAKVPTHEQEHELLVCMGGTFTGAQRNWSVIEKEAYPIVTACDKLSYLLMRPKALERPPNFTLTYSPWINGSVERLNKDIIQILRVLCLEYSVDIKDWTYFVPTLQANLNHTPVPSLGNHAPVELFCVLPAASPLSFYLDSSEKRLLDLGEHFPEHIDDKLQKLRESAQLMHKKAITSHAKQTNRNRRNATKPNFDVGDFVLRSRVGQKDNDKLLVTWIDPYQVVQADEHSFRVRHLVTGTKQDVHRSRLKVYADKSFEVTEEIREHIVSQRIILTVAQLIEHRWNSAKRMHEILVSWKGLEPIEDSWESLPELYKDIPAMVNSYATLQEDRGFQKAVEDLS</sequence>
<keyword evidence="1" id="KW-0511">Multifunctional enzyme</keyword>
<dbReference type="SUPFAM" id="SSF53098">
    <property type="entry name" value="Ribonuclease H-like"/>
    <property type="match status" value="1"/>
</dbReference>
<dbReference type="PANTHER" id="PTHR37984">
    <property type="entry name" value="PROTEIN CBG26694"/>
    <property type="match status" value="1"/>
</dbReference>
<feature type="domain" description="Chromo" evidence="2">
    <location>
        <begin position="407"/>
        <end position="457"/>
    </location>
</feature>
<dbReference type="InterPro" id="IPR036397">
    <property type="entry name" value="RNaseH_sf"/>
</dbReference>
<dbReference type="Gene3D" id="3.30.70.270">
    <property type="match status" value="1"/>
</dbReference>
<dbReference type="InterPro" id="IPR043502">
    <property type="entry name" value="DNA/RNA_pol_sf"/>
</dbReference>
<dbReference type="OrthoDB" id="167344at2759"/>
<dbReference type="Pfam" id="PF17919">
    <property type="entry name" value="RT_RNaseH_2"/>
    <property type="match status" value="1"/>
</dbReference>
<gene>
    <name evidence="3" type="ORF">Pfra01_001725100</name>
</gene>
<protein>
    <submittedName>
        <fullName evidence="3">Unnamed protein product</fullName>
    </submittedName>
</protein>
<evidence type="ECO:0000313" key="4">
    <source>
        <dbReference type="Proteomes" id="UP001165121"/>
    </source>
</evidence>
<accession>A0A9W6XVY8</accession>
<dbReference type="PANTHER" id="PTHR37984:SF5">
    <property type="entry name" value="PROTEIN NYNRIN-LIKE"/>
    <property type="match status" value="1"/>
</dbReference>
<dbReference type="GO" id="GO:0003824">
    <property type="term" value="F:catalytic activity"/>
    <property type="evidence" value="ECO:0007669"/>
    <property type="project" value="UniProtKB-KW"/>
</dbReference>
<dbReference type="Gene3D" id="3.30.420.10">
    <property type="entry name" value="Ribonuclease H-like superfamily/Ribonuclease H"/>
    <property type="match status" value="1"/>
</dbReference>
<dbReference type="AlphaFoldDB" id="A0A9W6XVY8"/>
<dbReference type="InterPro" id="IPR050951">
    <property type="entry name" value="Retrovirus_Pol_polyprotein"/>
</dbReference>
<dbReference type="Proteomes" id="UP001165121">
    <property type="component" value="Unassembled WGS sequence"/>
</dbReference>
<keyword evidence="4" id="KW-1185">Reference proteome</keyword>
<dbReference type="Gene3D" id="2.40.50.40">
    <property type="match status" value="1"/>
</dbReference>